<gene>
    <name evidence="2" type="ORF">GPA10_33315</name>
</gene>
<organism evidence="2 3">
    <name type="scientific">Streptomyces typhae</name>
    <dbReference type="NCBI Taxonomy" id="2681492"/>
    <lineage>
        <taxon>Bacteria</taxon>
        <taxon>Bacillati</taxon>
        <taxon>Actinomycetota</taxon>
        <taxon>Actinomycetes</taxon>
        <taxon>Kitasatosporales</taxon>
        <taxon>Streptomycetaceae</taxon>
        <taxon>Streptomyces</taxon>
    </lineage>
</organism>
<dbReference type="RefSeq" id="WP_157168724.1">
    <property type="nucleotide sequence ID" value="NZ_WPNZ01000024.1"/>
</dbReference>
<evidence type="ECO:0000256" key="1">
    <source>
        <dbReference type="SAM" id="MobiDB-lite"/>
    </source>
</evidence>
<feature type="region of interest" description="Disordered" evidence="1">
    <location>
        <begin position="1"/>
        <end position="68"/>
    </location>
</feature>
<name>A0A6L6X6K3_9ACTN</name>
<reference evidence="2 3" key="1">
    <citation type="submission" date="2019-11" db="EMBL/GenBank/DDBJ databases">
        <title>Streptomyces typhae sp. nov., a novel endophytic actinomycete isolated from the root of cattail pollen (Typha angustifolia L.).</title>
        <authorList>
            <person name="Peng C."/>
        </authorList>
    </citation>
    <scope>NUCLEOTIDE SEQUENCE [LARGE SCALE GENOMIC DNA]</scope>
    <source>
        <strain evidence="3">p1417</strain>
    </source>
</reference>
<evidence type="ECO:0008006" key="4">
    <source>
        <dbReference type="Google" id="ProtNLM"/>
    </source>
</evidence>
<dbReference type="EMBL" id="WPNZ01000024">
    <property type="protein sequence ID" value="MVO89504.1"/>
    <property type="molecule type" value="Genomic_DNA"/>
</dbReference>
<evidence type="ECO:0000313" key="2">
    <source>
        <dbReference type="EMBL" id="MVO89504.1"/>
    </source>
</evidence>
<dbReference type="AlphaFoldDB" id="A0A6L6X6K3"/>
<sequence>MGWLKSALKEVRGRKKETDGIAIHDERLRTEGQREKQLGREEREARRRQRHERHQHQHQHQHRHEEGP</sequence>
<feature type="compositionally biased region" description="Basic residues" evidence="1">
    <location>
        <begin position="46"/>
        <end position="62"/>
    </location>
</feature>
<keyword evidence="3" id="KW-1185">Reference proteome</keyword>
<evidence type="ECO:0000313" key="3">
    <source>
        <dbReference type="Proteomes" id="UP000483802"/>
    </source>
</evidence>
<proteinExistence type="predicted"/>
<accession>A0A6L6X6K3</accession>
<protein>
    <recommendedName>
        <fullName evidence="4">CsbD family protein</fullName>
    </recommendedName>
</protein>
<dbReference type="Proteomes" id="UP000483802">
    <property type="component" value="Unassembled WGS sequence"/>
</dbReference>
<comment type="caution">
    <text evidence="2">The sequence shown here is derived from an EMBL/GenBank/DDBJ whole genome shotgun (WGS) entry which is preliminary data.</text>
</comment>
<feature type="compositionally biased region" description="Basic and acidic residues" evidence="1">
    <location>
        <begin position="7"/>
        <end position="45"/>
    </location>
</feature>